<accession>A0AA38X1E8</accession>
<dbReference type="SMART" id="SM00906">
    <property type="entry name" value="Fungal_trans"/>
    <property type="match status" value="1"/>
</dbReference>
<dbReference type="PANTHER" id="PTHR47338:SF4">
    <property type="entry name" value="ZN(II)2CYS6 TRANSCRIPTION FACTOR (EUROFUNG)"/>
    <property type="match status" value="1"/>
</dbReference>
<dbReference type="EMBL" id="JAPDRK010000017">
    <property type="protein sequence ID" value="KAJ9604937.1"/>
    <property type="molecule type" value="Genomic_DNA"/>
</dbReference>
<dbReference type="GO" id="GO:0005634">
    <property type="term" value="C:nucleus"/>
    <property type="evidence" value="ECO:0007669"/>
    <property type="project" value="UniProtKB-SubCell"/>
</dbReference>
<reference evidence="8" key="1">
    <citation type="submission" date="2022-10" db="EMBL/GenBank/DDBJ databases">
        <title>Culturing micro-colonial fungi from biological soil crusts in the Mojave desert and describing Neophaeococcomyces mojavensis, and introducing the new genera and species Taxawa tesnikishii.</title>
        <authorList>
            <person name="Kurbessoian T."/>
            <person name="Stajich J.E."/>
        </authorList>
    </citation>
    <scope>NUCLEOTIDE SEQUENCE</scope>
    <source>
        <strain evidence="8">TK_41</strain>
    </source>
</reference>
<evidence type="ECO:0000256" key="5">
    <source>
        <dbReference type="ARBA" id="ARBA00023242"/>
    </source>
</evidence>
<name>A0AA38X1E8_9EURO</name>
<dbReference type="PANTHER" id="PTHR47338">
    <property type="entry name" value="ZN(II)2CYS6 TRANSCRIPTION FACTOR (EUROFUNG)-RELATED"/>
    <property type="match status" value="1"/>
</dbReference>
<keyword evidence="9" id="KW-1185">Reference proteome</keyword>
<dbReference type="GO" id="GO:0003677">
    <property type="term" value="F:DNA binding"/>
    <property type="evidence" value="ECO:0007669"/>
    <property type="project" value="InterPro"/>
</dbReference>
<keyword evidence="3" id="KW-0805">Transcription regulation</keyword>
<keyword evidence="5" id="KW-0539">Nucleus</keyword>
<sequence length="365" mass="41112">MLEQQLKSIASGIHEKDGTIAAEAEVNLKSASASPPSNISSAAVVPITPNDPIQLPSQSMFVGIMDNFFKYCHNQPYSYFQERTFRRQHSDRKHPVYLLYAFAATAIRFSPQLFTGSDRHKLVQPYCDIAWTQLTQYAFHPTSELDITLVQTSSLLSVIDFIHGQHELAWIKIGLAIRFAQALHLHEEPDFSIPDHEQEARRRTFWSIYLLDKLISISSHRPTMLTDVDCTAVSLKNLKVDPSTARVLVSPSVLARRNLAFDDQLLRELLEFAHVIKAPVIVKPIQENATLECRSTLSQSSHLVSERSNFDPLDHSATPNPRAETANMTSNFNCRDLLGEDIGDIWDDVMHANGVADVMTDRIFS</sequence>
<dbReference type="GO" id="GO:0000981">
    <property type="term" value="F:DNA-binding transcription factor activity, RNA polymerase II-specific"/>
    <property type="evidence" value="ECO:0007669"/>
    <property type="project" value="InterPro"/>
</dbReference>
<keyword evidence="4" id="KW-0804">Transcription</keyword>
<protein>
    <recommendedName>
        <fullName evidence="7">Xylanolytic transcriptional activator regulatory domain-containing protein</fullName>
    </recommendedName>
</protein>
<evidence type="ECO:0000313" key="8">
    <source>
        <dbReference type="EMBL" id="KAJ9604937.1"/>
    </source>
</evidence>
<dbReference type="InterPro" id="IPR050815">
    <property type="entry name" value="TF_fung"/>
</dbReference>
<feature type="region of interest" description="Disordered" evidence="6">
    <location>
        <begin position="307"/>
        <end position="327"/>
    </location>
</feature>
<dbReference type="GO" id="GO:0008270">
    <property type="term" value="F:zinc ion binding"/>
    <property type="evidence" value="ECO:0007669"/>
    <property type="project" value="InterPro"/>
</dbReference>
<dbReference type="CDD" id="cd12148">
    <property type="entry name" value="fungal_TF_MHR"/>
    <property type="match status" value="1"/>
</dbReference>
<evidence type="ECO:0000256" key="6">
    <source>
        <dbReference type="SAM" id="MobiDB-lite"/>
    </source>
</evidence>
<proteinExistence type="predicted"/>
<comment type="caution">
    <text evidence="8">The sequence shown here is derived from an EMBL/GenBank/DDBJ whole genome shotgun (WGS) entry which is preliminary data.</text>
</comment>
<dbReference type="InterPro" id="IPR007219">
    <property type="entry name" value="XnlR_reg_dom"/>
</dbReference>
<evidence type="ECO:0000256" key="4">
    <source>
        <dbReference type="ARBA" id="ARBA00023163"/>
    </source>
</evidence>
<dbReference type="Pfam" id="PF04082">
    <property type="entry name" value="Fungal_trans"/>
    <property type="match status" value="1"/>
</dbReference>
<evidence type="ECO:0000256" key="1">
    <source>
        <dbReference type="ARBA" id="ARBA00004123"/>
    </source>
</evidence>
<evidence type="ECO:0000259" key="7">
    <source>
        <dbReference type="SMART" id="SM00906"/>
    </source>
</evidence>
<comment type="subcellular location">
    <subcellularLocation>
        <location evidence="1">Nucleus</location>
    </subcellularLocation>
</comment>
<evidence type="ECO:0000256" key="2">
    <source>
        <dbReference type="ARBA" id="ARBA00022723"/>
    </source>
</evidence>
<dbReference type="AlphaFoldDB" id="A0AA38X1E8"/>
<dbReference type="Proteomes" id="UP001172673">
    <property type="component" value="Unassembled WGS sequence"/>
</dbReference>
<dbReference type="GO" id="GO:0006351">
    <property type="term" value="P:DNA-templated transcription"/>
    <property type="evidence" value="ECO:0007669"/>
    <property type="project" value="InterPro"/>
</dbReference>
<organism evidence="8 9">
    <name type="scientific">Cladophialophora chaetospira</name>
    <dbReference type="NCBI Taxonomy" id="386627"/>
    <lineage>
        <taxon>Eukaryota</taxon>
        <taxon>Fungi</taxon>
        <taxon>Dikarya</taxon>
        <taxon>Ascomycota</taxon>
        <taxon>Pezizomycotina</taxon>
        <taxon>Eurotiomycetes</taxon>
        <taxon>Chaetothyriomycetidae</taxon>
        <taxon>Chaetothyriales</taxon>
        <taxon>Herpotrichiellaceae</taxon>
        <taxon>Cladophialophora</taxon>
    </lineage>
</organism>
<gene>
    <name evidence="8" type="ORF">H2200_010326</name>
</gene>
<evidence type="ECO:0000313" key="9">
    <source>
        <dbReference type="Proteomes" id="UP001172673"/>
    </source>
</evidence>
<evidence type="ECO:0000256" key="3">
    <source>
        <dbReference type="ARBA" id="ARBA00023015"/>
    </source>
</evidence>
<feature type="domain" description="Xylanolytic transcriptional activator regulatory" evidence="7">
    <location>
        <begin position="169"/>
        <end position="241"/>
    </location>
</feature>
<keyword evidence="2" id="KW-0479">Metal-binding</keyword>